<dbReference type="InterPro" id="IPR053866">
    <property type="entry name" value="PhyR_sigma2"/>
</dbReference>
<name>A0ABU5DKY7_9BURK</name>
<evidence type="ECO:0000313" key="8">
    <source>
        <dbReference type="EMBL" id="MDY0746340.1"/>
    </source>
</evidence>
<comment type="caution">
    <text evidence="8">The sequence shown here is derived from an EMBL/GenBank/DDBJ whole genome shotgun (WGS) entry which is preliminary data.</text>
</comment>
<evidence type="ECO:0000313" key="9">
    <source>
        <dbReference type="Proteomes" id="UP001285263"/>
    </source>
</evidence>
<keyword evidence="9" id="KW-1185">Reference proteome</keyword>
<evidence type="ECO:0000256" key="1">
    <source>
        <dbReference type="ARBA" id="ARBA00010641"/>
    </source>
</evidence>
<feature type="domain" description="PhyR sigma2" evidence="7">
    <location>
        <begin position="12"/>
        <end position="64"/>
    </location>
</feature>
<keyword evidence="4" id="KW-0804">Transcription</keyword>
<keyword evidence="3" id="KW-0731">Sigma factor</keyword>
<comment type="similarity">
    <text evidence="1">Belongs to the sigma-70 factor family. ECF subfamily.</text>
</comment>
<protein>
    <submittedName>
        <fullName evidence="8">Sigma-70 family RNA polymerase sigma factor</fullName>
    </submittedName>
</protein>
<organism evidence="8 9">
    <name type="scientific">Roseateles agri</name>
    <dbReference type="NCBI Taxonomy" id="3098619"/>
    <lineage>
        <taxon>Bacteria</taxon>
        <taxon>Pseudomonadati</taxon>
        <taxon>Pseudomonadota</taxon>
        <taxon>Betaproteobacteria</taxon>
        <taxon>Burkholderiales</taxon>
        <taxon>Sphaerotilaceae</taxon>
        <taxon>Roseateles</taxon>
    </lineage>
</organism>
<dbReference type="InterPro" id="IPR013249">
    <property type="entry name" value="RNA_pol_sigma70_r4_t2"/>
</dbReference>
<dbReference type="InterPro" id="IPR014284">
    <property type="entry name" value="RNA_pol_sigma-70_dom"/>
</dbReference>
<keyword evidence="2" id="KW-0805">Transcription regulation</keyword>
<dbReference type="Pfam" id="PF08281">
    <property type="entry name" value="Sigma70_r4_2"/>
    <property type="match status" value="1"/>
</dbReference>
<feature type="compositionally biased region" description="Polar residues" evidence="5">
    <location>
        <begin position="163"/>
        <end position="172"/>
    </location>
</feature>
<evidence type="ECO:0000256" key="3">
    <source>
        <dbReference type="ARBA" id="ARBA00023082"/>
    </source>
</evidence>
<dbReference type="PANTHER" id="PTHR43133:SF25">
    <property type="entry name" value="RNA POLYMERASE SIGMA FACTOR RFAY-RELATED"/>
    <property type="match status" value="1"/>
</dbReference>
<dbReference type="InterPro" id="IPR039425">
    <property type="entry name" value="RNA_pol_sigma-70-like"/>
</dbReference>
<dbReference type="Gene3D" id="1.10.1740.10">
    <property type="match status" value="1"/>
</dbReference>
<evidence type="ECO:0000256" key="4">
    <source>
        <dbReference type="ARBA" id="ARBA00023163"/>
    </source>
</evidence>
<dbReference type="NCBIfam" id="TIGR02937">
    <property type="entry name" value="sigma70-ECF"/>
    <property type="match status" value="1"/>
</dbReference>
<dbReference type="Proteomes" id="UP001285263">
    <property type="component" value="Unassembled WGS sequence"/>
</dbReference>
<accession>A0ABU5DKY7</accession>
<proteinExistence type="inferred from homology"/>
<dbReference type="Pfam" id="PF22029">
    <property type="entry name" value="PhyR_sigma2"/>
    <property type="match status" value="1"/>
</dbReference>
<gene>
    <name evidence="8" type="ORF">SNE35_17645</name>
</gene>
<evidence type="ECO:0000256" key="2">
    <source>
        <dbReference type="ARBA" id="ARBA00023015"/>
    </source>
</evidence>
<dbReference type="InterPro" id="IPR013324">
    <property type="entry name" value="RNA_pol_sigma_r3/r4-like"/>
</dbReference>
<dbReference type="CDD" id="cd06171">
    <property type="entry name" value="Sigma70_r4"/>
    <property type="match status" value="1"/>
</dbReference>
<dbReference type="SUPFAM" id="SSF88659">
    <property type="entry name" value="Sigma3 and sigma4 domains of RNA polymerase sigma factors"/>
    <property type="match status" value="1"/>
</dbReference>
<sequence length="180" mass="20044">MADMGLLAEVQSLIPALRRYASAMLRDRDVADDLVQDCLERVIASWDTRRRAEDTRQWVFAIAHNLIVNRLRQEARRGLHMDIADVDESALATPAPQEHRVTHGELMRALAALPEDQRSVILLVSVEDLSYAEAARTLGIPIGTVMSRLARGRERLQRALDGQGSQAGTTAAQPALRRMK</sequence>
<evidence type="ECO:0000259" key="6">
    <source>
        <dbReference type="Pfam" id="PF08281"/>
    </source>
</evidence>
<evidence type="ECO:0000259" key="7">
    <source>
        <dbReference type="Pfam" id="PF22029"/>
    </source>
</evidence>
<dbReference type="PANTHER" id="PTHR43133">
    <property type="entry name" value="RNA POLYMERASE ECF-TYPE SIGMA FACTO"/>
    <property type="match status" value="1"/>
</dbReference>
<evidence type="ECO:0000256" key="5">
    <source>
        <dbReference type="SAM" id="MobiDB-lite"/>
    </source>
</evidence>
<dbReference type="InterPro" id="IPR036388">
    <property type="entry name" value="WH-like_DNA-bd_sf"/>
</dbReference>
<reference evidence="8 9" key="1">
    <citation type="submission" date="2023-11" db="EMBL/GenBank/DDBJ databases">
        <title>Paucibacter sp. nov., isolated from fresh soil in Korea.</title>
        <authorList>
            <person name="Le N.T.T."/>
        </authorList>
    </citation>
    <scope>NUCLEOTIDE SEQUENCE [LARGE SCALE GENOMIC DNA]</scope>
    <source>
        <strain evidence="8 9">R3-3</strain>
    </source>
</reference>
<dbReference type="EMBL" id="JAXCLA010000005">
    <property type="protein sequence ID" value="MDY0746340.1"/>
    <property type="molecule type" value="Genomic_DNA"/>
</dbReference>
<dbReference type="Gene3D" id="1.10.10.10">
    <property type="entry name" value="Winged helix-like DNA-binding domain superfamily/Winged helix DNA-binding domain"/>
    <property type="match status" value="1"/>
</dbReference>
<feature type="region of interest" description="Disordered" evidence="5">
    <location>
        <begin position="158"/>
        <end position="180"/>
    </location>
</feature>
<dbReference type="RefSeq" id="WP_320424242.1">
    <property type="nucleotide sequence ID" value="NZ_JAXCLA010000005.1"/>
</dbReference>
<feature type="domain" description="RNA polymerase sigma factor 70 region 4 type 2" evidence="6">
    <location>
        <begin position="104"/>
        <end position="156"/>
    </location>
</feature>
<dbReference type="InterPro" id="IPR013325">
    <property type="entry name" value="RNA_pol_sigma_r2"/>
</dbReference>
<dbReference type="SUPFAM" id="SSF88946">
    <property type="entry name" value="Sigma2 domain of RNA polymerase sigma factors"/>
    <property type="match status" value="1"/>
</dbReference>